<feature type="domain" description="DUF202" evidence="7">
    <location>
        <begin position="1"/>
        <end position="75"/>
    </location>
</feature>
<evidence type="ECO:0000313" key="9">
    <source>
        <dbReference type="Proteomes" id="UP001500748"/>
    </source>
</evidence>
<evidence type="ECO:0000259" key="7">
    <source>
        <dbReference type="Pfam" id="PF02656"/>
    </source>
</evidence>
<evidence type="ECO:0000256" key="1">
    <source>
        <dbReference type="ARBA" id="ARBA00004651"/>
    </source>
</evidence>
<feature type="transmembrane region" description="Helical" evidence="6">
    <location>
        <begin position="51"/>
        <end position="69"/>
    </location>
</feature>
<keyword evidence="9" id="KW-1185">Reference proteome</keyword>
<evidence type="ECO:0000313" key="8">
    <source>
        <dbReference type="EMBL" id="GAA3754784.1"/>
    </source>
</evidence>
<dbReference type="PANTHER" id="PTHR34187">
    <property type="entry name" value="FGR18P"/>
    <property type="match status" value="1"/>
</dbReference>
<sequence length="113" mass="12721">MANERTFLAWVRTGIALMTFGFVVVKFSMFIRQLGLELGEDPAVHKGYSSIIGIIIVITGAAACLYAFIQYRYNTKKIKTLNFKYSTAFTTLLAILIILMSVTLIIYLFHTAK</sequence>
<dbReference type="EMBL" id="BAABDU010000001">
    <property type="protein sequence ID" value="GAA3754784.1"/>
    <property type="molecule type" value="Genomic_DNA"/>
</dbReference>
<comment type="subcellular location">
    <subcellularLocation>
        <location evidence="1">Cell membrane</location>
        <topology evidence="1">Multi-pass membrane protein</topology>
    </subcellularLocation>
</comment>
<keyword evidence="3 6" id="KW-0812">Transmembrane</keyword>
<protein>
    <submittedName>
        <fullName evidence="8">DUF202 domain-containing protein</fullName>
    </submittedName>
</protein>
<accession>A0ABP7G554</accession>
<dbReference type="PANTHER" id="PTHR34187:SF2">
    <property type="entry name" value="DUF202 DOMAIN-CONTAINING PROTEIN"/>
    <property type="match status" value="1"/>
</dbReference>
<keyword evidence="4 6" id="KW-1133">Transmembrane helix</keyword>
<feature type="transmembrane region" description="Helical" evidence="6">
    <location>
        <begin position="89"/>
        <end position="109"/>
    </location>
</feature>
<proteinExistence type="predicted"/>
<dbReference type="InterPro" id="IPR052053">
    <property type="entry name" value="IM_YidH-like"/>
</dbReference>
<evidence type="ECO:0000256" key="3">
    <source>
        <dbReference type="ARBA" id="ARBA00022692"/>
    </source>
</evidence>
<keyword evidence="5 6" id="KW-0472">Membrane</keyword>
<organism evidence="8 9">
    <name type="scientific">Flavobacterium ginsengiterrae</name>
    <dbReference type="NCBI Taxonomy" id="871695"/>
    <lineage>
        <taxon>Bacteria</taxon>
        <taxon>Pseudomonadati</taxon>
        <taxon>Bacteroidota</taxon>
        <taxon>Flavobacteriia</taxon>
        <taxon>Flavobacteriales</taxon>
        <taxon>Flavobacteriaceae</taxon>
        <taxon>Flavobacterium</taxon>
    </lineage>
</organism>
<name>A0ABP7G554_9FLAO</name>
<feature type="transmembrane region" description="Helical" evidence="6">
    <location>
        <begin position="7"/>
        <end position="31"/>
    </location>
</feature>
<dbReference type="Pfam" id="PF02656">
    <property type="entry name" value="DUF202"/>
    <property type="match status" value="1"/>
</dbReference>
<gene>
    <name evidence="8" type="ORF">GCM10022423_00700</name>
</gene>
<dbReference type="Proteomes" id="UP001500748">
    <property type="component" value="Unassembled WGS sequence"/>
</dbReference>
<evidence type="ECO:0000256" key="5">
    <source>
        <dbReference type="ARBA" id="ARBA00023136"/>
    </source>
</evidence>
<reference evidence="9" key="1">
    <citation type="journal article" date="2019" name="Int. J. Syst. Evol. Microbiol.">
        <title>The Global Catalogue of Microorganisms (GCM) 10K type strain sequencing project: providing services to taxonomists for standard genome sequencing and annotation.</title>
        <authorList>
            <consortium name="The Broad Institute Genomics Platform"/>
            <consortium name="The Broad Institute Genome Sequencing Center for Infectious Disease"/>
            <person name="Wu L."/>
            <person name="Ma J."/>
        </authorList>
    </citation>
    <scope>NUCLEOTIDE SEQUENCE [LARGE SCALE GENOMIC DNA]</scope>
    <source>
        <strain evidence="9">JCM 17337</strain>
    </source>
</reference>
<comment type="caution">
    <text evidence="8">The sequence shown here is derived from an EMBL/GenBank/DDBJ whole genome shotgun (WGS) entry which is preliminary data.</text>
</comment>
<evidence type="ECO:0000256" key="4">
    <source>
        <dbReference type="ARBA" id="ARBA00022989"/>
    </source>
</evidence>
<evidence type="ECO:0000256" key="2">
    <source>
        <dbReference type="ARBA" id="ARBA00022475"/>
    </source>
</evidence>
<keyword evidence="2" id="KW-1003">Cell membrane</keyword>
<dbReference type="InterPro" id="IPR003807">
    <property type="entry name" value="DUF202"/>
</dbReference>
<evidence type="ECO:0000256" key="6">
    <source>
        <dbReference type="SAM" id="Phobius"/>
    </source>
</evidence>